<feature type="region of interest" description="Disordered" evidence="1">
    <location>
        <begin position="219"/>
        <end position="269"/>
    </location>
</feature>
<feature type="region of interest" description="Disordered" evidence="1">
    <location>
        <begin position="624"/>
        <end position="645"/>
    </location>
</feature>
<evidence type="ECO:0000313" key="2">
    <source>
        <dbReference type="EMBL" id="GAQ84378.1"/>
    </source>
</evidence>
<sequence>MLYFCHGPDNSKWTGVAEALFQGQVNTEKGACVLNMEKNKASDSFGSISLTHQHVKKDKFGMRRLSLDSSKRRPDTPQKPCQCAPDAPHPAADLKKRAASLVLSTCPPAGRANPTYNLPEASPLRVAGSQNAQTADWEKRSWMHDIEDAIEKGQLALARVKDLMDRPPKPPPRNGERPKMHRSRATVEECVSGLAAERGANLVERGCVQQKDLGRSCPPECKPKTKRSYGHAPGGVSWEEWLEGGGRSASTDDASGGEQRQQGRSVRWASKEEAGKLLGAWPPPGGRSWEDWLAGPSETAWEASPPEGEEGCEMEKSSRIDDEWGPPIVPRLDWEEGGVAVFHMDWAKEGGNGVQEPERGAEEADDSVSEDSQSPPRVITPDELKLDVRLPPIRTSPHRGTPRAPGPTPDTNVSFASTNSSWTVPTEHGPVPTPEQRRGSLWALAEPPTPTEPAAGAGVAQKHGLNLNALESALVAISRAGPGESTERLKRLAIACGTPPALLSVEHNFEHPASPSTLEEEGPVDTWHFQDSRVSAGSADVRPDSTLESEAIHVREILPRFDEFRRRQGLAVERKGVREVQPVKGVLSKSLPVSTAGADTGRRECGNGTVSQRFPSYFPTAEALAADSPASPRSSSSPVSDSSPEFFEIAYADPRDESYTARIERAQTQKLLALERFLRASDARARGISAERATSPEPERELVEEGEPFRGKSLDAAYALKRLTSDDVQYSPDSTLHRRPSPSSSEGDSEEGGSPEVSPTDVRLSRDWRRDTGVTY</sequence>
<feature type="compositionally biased region" description="Basic and acidic residues" evidence="1">
    <location>
        <begin position="763"/>
        <end position="776"/>
    </location>
</feature>
<gene>
    <name evidence="2" type="ORF">KFL_001860250</name>
</gene>
<evidence type="ECO:0000313" key="3">
    <source>
        <dbReference type="Proteomes" id="UP000054558"/>
    </source>
</evidence>
<dbReference type="EMBL" id="DF237135">
    <property type="protein sequence ID" value="GAQ84378.1"/>
    <property type="molecule type" value="Genomic_DNA"/>
</dbReference>
<name>A0A1Y1I8F0_KLENI</name>
<protein>
    <submittedName>
        <fullName evidence="2">Uncharacterized protein</fullName>
    </submittedName>
</protein>
<dbReference type="Proteomes" id="UP000054558">
    <property type="component" value="Unassembled WGS sequence"/>
</dbReference>
<feature type="region of interest" description="Disordered" evidence="1">
    <location>
        <begin position="108"/>
        <end position="132"/>
    </location>
</feature>
<feature type="compositionally biased region" description="Basic and acidic residues" evidence="1">
    <location>
        <begin position="313"/>
        <end position="322"/>
    </location>
</feature>
<proteinExistence type="predicted"/>
<feature type="compositionally biased region" description="Basic and acidic residues" evidence="1">
    <location>
        <begin position="697"/>
        <end position="710"/>
    </location>
</feature>
<feature type="compositionally biased region" description="Low complexity" evidence="1">
    <location>
        <begin position="624"/>
        <end position="644"/>
    </location>
</feature>
<dbReference type="AlphaFoldDB" id="A0A1Y1I8F0"/>
<feature type="compositionally biased region" description="Basic and acidic residues" evidence="1">
    <location>
        <begin position="67"/>
        <end position="76"/>
    </location>
</feature>
<reference evidence="2 3" key="1">
    <citation type="journal article" date="2014" name="Nat. Commun.">
        <title>Klebsormidium flaccidum genome reveals primary factors for plant terrestrial adaptation.</title>
        <authorList>
            <person name="Hori K."/>
            <person name="Maruyama F."/>
            <person name="Fujisawa T."/>
            <person name="Togashi T."/>
            <person name="Yamamoto N."/>
            <person name="Seo M."/>
            <person name="Sato S."/>
            <person name="Yamada T."/>
            <person name="Mori H."/>
            <person name="Tajima N."/>
            <person name="Moriyama T."/>
            <person name="Ikeuchi M."/>
            <person name="Watanabe M."/>
            <person name="Wada H."/>
            <person name="Kobayashi K."/>
            <person name="Saito M."/>
            <person name="Masuda T."/>
            <person name="Sasaki-Sekimoto Y."/>
            <person name="Mashiguchi K."/>
            <person name="Awai K."/>
            <person name="Shimojima M."/>
            <person name="Masuda S."/>
            <person name="Iwai M."/>
            <person name="Nobusawa T."/>
            <person name="Narise T."/>
            <person name="Kondo S."/>
            <person name="Saito H."/>
            <person name="Sato R."/>
            <person name="Murakawa M."/>
            <person name="Ihara Y."/>
            <person name="Oshima-Yamada Y."/>
            <person name="Ohtaka K."/>
            <person name="Satoh M."/>
            <person name="Sonobe K."/>
            <person name="Ishii M."/>
            <person name="Ohtani R."/>
            <person name="Kanamori-Sato M."/>
            <person name="Honoki R."/>
            <person name="Miyazaki D."/>
            <person name="Mochizuki H."/>
            <person name="Umetsu J."/>
            <person name="Higashi K."/>
            <person name="Shibata D."/>
            <person name="Kamiya Y."/>
            <person name="Sato N."/>
            <person name="Nakamura Y."/>
            <person name="Tabata S."/>
            <person name="Ida S."/>
            <person name="Kurokawa K."/>
            <person name="Ohta H."/>
        </authorList>
    </citation>
    <scope>NUCLEOTIDE SEQUENCE [LARGE SCALE GENOMIC DNA]</scope>
    <source>
        <strain evidence="2 3">NIES-2285</strain>
    </source>
</reference>
<feature type="region of interest" description="Disordered" evidence="1">
    <location>
        <begin position="163"/>
        <end position="184"/>
    </location>
</feature>
<evidence type="ECO:0000256" key="1">
    <source>
        <dbReference type="SAM" id="MobiDB-lite"/>
    </source>
</evidence>
<feature type="compositionally biased region" description="Polar residues" evidence="1">
    <location>
        <begin position="248"/>
        <end position="264"/>
    </location>
</feature>
<feature type="region of interest" description="Disordered" evidence="1">
    <location>
        <begin position="347"/>
        <end position="437"/>
    </location>
</feature>
<feature type="region of interest" description="Disordered" evidence="1">
    <location>
        <begin position="67"/>
        <end position="92"/>
    </location>
</feature>
<accession>A0A1Y1I8F0</accession>
<feature type="compositionally biased region" description="Basic and acidic residues" evidence="1">
    <location>
        <begin position="163"/>
        <end position="178"/>
    </location>
</feature>
<organism evidence="2 3">
    <name type="scientific">Klebsormidium nitens</name>
    <name type="common">Green alga</name>
    <name type="synonym">Ulothrix nitens</name>
    <dbReference type="NCBI Taxonomy" id="105231"/>
    <lineage>
        <taxon>Eukaryota</taxon>
        <taxon>Viridiplantae</taxon>
        <taxon>Streptophyta</taxon>
        <taxon>Klebsormidiophyceae</taxon>
        <taxon>Klebsormidiales</taxon>
        <taxon>Klebsormidiaceae</taxon>
        <taxon>Klebsormidium</taxon>
    </lineage>
</organism>
<feature type="region of interest" description="Disordered" evidence="1">
    <location>
        <begin position="298"/>
        <end position="327"/>
    </location>
</feature>
<feature type="compositionally biased region" description="Polar residues" evidence="1">
    <location>
        <begin position="409"/>
        <end position="424"/>
    </location>
</feature>
<feature type="region of interest" description="Disordered" evidence="1">
    <location>
        <begin position="723"/>
        <end position="776"/>
    </location>
</feature>
<feature type="region of interest" description="Disordered" evidence="1">
    <location>
        <begin position="684"/>
        <end position="710"/>
    </location>
</feature>
<keyword evidence="3" id="KW-1185">Reference proteome</keyword>